<sequence length="245" mass="26916">MGSKRGRLLMRQHRIKKESELSPGDGDGGGYEHYRIERQHSEPTPNLLSVPSQHTGYLIKQNSSPHLTTPSPSSSCTSLTPSSPVHTTPEHPTVHLKMRDDSRKLDDFRRTISSGPNFQSTTSTEELPVRQGSIVMNTSQSSCSAISALTDREPCSTEGRSCHCPVLRSGPALGCNYCWNTIDNHGRILRRKTKYHCPECQTNLCIVPCFQAYHERQLSTTGNGSSSSSKPSSSSKEGGPMSDSR</sequence>
<feature type="region of interest" description="Disordered" evidence="1">
    <location>
        <begin position="108"/>
        <end position="127"/>
    </location>
</feature>
<feature type="region of interest" description="Disordered" evidence="1">
    <location>
        <begin position="219"/>
        <end position="245"/>
    </location>
</feature>
<feature type="compositionally biased region" description="Basic and acidic residues" evidence="1">
    <location>
        <begin position="30"/>
        <end position="41"/>
    </location>
</feature>
<reference evidence="2 3" key="1">
    <citation type="submission" date="2023-09" db="EMBL/GenBank/DDBJ databases">
        <title>Nesidiocoris tenuis whole genome shotgun sequence.</title>
        <authorList>
            <person name="Shibata T."/>
            <person name="Shimoda M."/>
            <person name="Kobayashi T."/>
            <person name="Uehara T."/>
        </authorList>
    </citation>
    <scope>NUCLEOTIDE SEQUENCE [LARGE SCALE GENOMIC DNA]</scope>
    <source>
        <strain evidence="2 3">Japan</strain>
    </source>
</reference>
<protein>
    <recommendedName>
        <fullName evidence="4">PiggyBac transposable element-derived protein 4 C-terminal zinc-ribbon domain-containing protein</fullName>
    </recommendedName>
</protein>
<feature type="compositionally biased region" description="Basic and acidic residues" evidence="1">
    <location>
        <begin position="88"/>
        <end position="102"/>
    </location>
</feature>
<feature type="compositionally biased region" description="Polar residues" evidence="1">
    <location>
        <begin position="42"/>
        <end position="55"/>
    </location>
</feature>
<organism evidence="2 3">
    <name type="scientific">Nesidiocoris tenuis</name>
    <dbReference type="NCBI Taxonomy" id="355587"/>
    <lineage>
        <taxon>Eukaryota</taxon>
        <taxon>Metazoa</taxon>
        <taxon>Ecdysozoa</taxon>
        <taxon>Arthropoda</taxon>
        <taxon>Hexapoda</taxon>
        <taxon>Insecta</taxon>
        <taxon>Pterygota</taxon>
        <taxon>Neoptera</taxon>
        <taxon>Paraneoptera</taxon>
        <taxon>Hemiptera</taxon>
        <taxon>Heteroptera</taxon>
        <taxon>Panheteroptera</taxon>
        <taxon>Cimicomorpha</taxon>
        <taxon>Miridae</taxon>
        <taxon>Dicyphina</taxon>
        <taxon>Nesidiocoris</taxon>
    </lineage>
</organism>
<feature type="region of interest" description="Disordered" evidence="1">
    <location>
        <begin position="1"/>
        <end position="102"/>
    </location>
</feature>
<keyword evidence="3" id="KW-1185">Reference proteome</keyword>
<evidence type="ECO:0000313" key="2">
    <source>
        <dbReference type="EMBL" id="BES98163.1"/>
    </source>
</evidence>
<accession>A0ABN7B1P8</accession>
<feature type="compositionally biased region" description="Low complexity" evidence="1">
    <location>
        <begin position="63"/>
        <end position="84"/>
    </location>
</feature>
<proteinExistence type="predicted"/>
<dbReference type="Proteomes" id="UP001307889">
    <property type="component" value="Chromosome 9"/>
</dbReference>
<name>A0ABN7B1P8_9HEMI</name>
<evidence type="ECO:0000256" key="1">
    <source>
        <dbReference type="SAM" id="MobiDB-lite"/>
    </source>
</evidence>
<gene>
    <name evidence="2" type="ORF">NTJ_10978</name>
</gene>
<feature type="compositionally biased region" description="Basic residues" evidence="1">
    <location>
        <begin position="1"/>
        <end position="16"/>
    </location>
</feature>
<feature type="compositionally biased region" description="Polar residues" evidence="1">
    <location>
        <begin position="111"/>
        <end position="125"/>
    </location>
</feature>
<evidence type="ECO:0008006" key="4">
    <source>
        <dbReference type="Google" id="ProtNLM"/>
    </source>
</evidence>
<dbReference type="EMBL" id="AP028917">
    <property type="protein sequence ID" value="BES98163.1"/>
    <property type="molecule type" value="Genomic_DNA"/>
</dbReference>
<evidence type="ECO:0000313" key="3">
    <source>
        <dbReference type="Proteomes" id="UP001307889"/>
    </source>
</evidence>